<dbReference type="EMBL" id="VFLP01000051">
    <property type="protein sequence ID" value="TRX90848.1"/>
    <property type="molecule type" value="Genomic_DNA"/>
</dbReference>
<dbReference type="Gene3D" id="3.40.50.620">
    <property type="entry name" value="HUPs"/>
    <property type="match status" value="1"/>
</dbReference>
<feature type="compositionally biased region" description="Low complexity" evidence="1">
    <location>
        <begin position="536"/>
        <end position="550"/>
    </location>
</feature>
<evidence type="ECO:0000256" key="1">
    <source>
        <dbReference type="SAM" id="MobiDB-lite"/>
    </source>
</evidence>
<evidence type="ECO:0000313" key="4">
    <source>
        <dbReference type="Proteomes" id="UP000319160"/>
    </source>
</evidence>
<reference evidence="4" key="1">
    <citation type="submission" date="2019-06" db="EMBL/GenBank/DDBJ databases">
        <title>Draft genome sequence of the griseofulvin-producing fungus Xylaria cubensis strain G536.</title>
        <authorList>
            <person name="Mead M.E."/>
            <person name="Raja H.A."/>
            <person name="Steenwyk J.L."/>
            <person name="Knowles S.L."/>
            <person name="Oberlies N.H."/>
            <person name="Rokas A."/>
        </authorList>
    </citation>
    <scope>NUCLEOTIDE SEQUENCE [LARGE SCALE GENOMIC DNA]</scope>
    <source>
        <strain evidence="4">G536</strain>
    </source>
</reference>
<feature type="compositionally biased region" description="Polar residues" evidence="1">
    <location>
        <begin position="192"/>
        <end position="221"/>
    </location>
</feature>
<dbReference type="Proteomes" id="UP000319160">
    <property type="component" value="Unassembled WGS sequence"/>
</dbReference>
<evidence type="ECO:0000259" key="2">
    <source>
        <dbReference type="Pfam" id="PF00582"/>
    </source>
</evidence>
<feature type="region of interest" description="Disordered" evidence="1">
    <location>
        <begin position="21"/>
        <end position="128"/>
    </location>
</feature>
<dbReference type="Pfam" id="PF00582">
    <property type="entry name" value="Usp"/>
    <property type="match status" value="2"/>
</dbReference>
<dbReference type="InterPro" id="IPR014729">
    <property type="entry name" value="Rossmann-like_a/b/a_fold"/>
</dbReference>
<proteinExistence type="predicted"/>
<evidence type="ECO:0000313" key="3">
    <source>
        <dbReference type="EMBL" id="TRX90848.1"/>
    </source>
</evidence>
<comment type="caution">
    <text evidence="3">The sequence shown here is derived from an EMBL/GenBank/DDBJ whole genome shotgun (WGS) entry which is preliminary data.</text>
</comment>
<sequence>MANKPKQISFESALEEERKEIENLMAMSQAPRRAPSVGPRSPSPYLRSPVRSMLDIDSPPPPRQVTRSMLDVDSPLPAPSSTHTSPTLHYKTPALDNSTRHRSMSDAASNPVPDLNPRSPPLVSPRNTDLTSAYKFHDILPTNVGQALPPKRGSGGASRGSIGEALRGPDLSNLVLPGESGRPFAFRKNKSKSPNNRFSLRSSSPFGSASKRSPPQSNTLMLDNGEMMDMNNAYRRLSDANLIYGGSSLASLARKKPDDSEGYGRIAKDNLSPYGELLPDESDDDANSSDEENERGRKLTTRAESGDDRTTSQAKSLLAAVEDERKQVAVQPQYRSLFDDPSITITSPTGERSKPKSSKQVVQPATSFDQEPISGTQTPFDPDLDADVNAIKAAQNLQLSLTPIISTPEVNRSIRIIYRGEYSKIQKEAEEEHRRLRKYLVATDLSDESTHALEWAIGTVLRDGDTLLAMYCMDEETSGSADPGSSIPDDPRAMKEQAAAVNAMAKATNVRASQGSSSPSSFAFSRATNSPRLRAADGGSATSSPAPGSRGKNRLEEERERAAIDITERVSKLLRKTQLQVRVIVEVIHCKNPKHLITEVIDLVNPTLVILGSRGRSALKGTLLGSFSNYLVTKSSVPVMVARKRLRKKSKYQPPPMKQVNNLANPSARSLEMARID</sequence>
<feature type="compositionally biased region" description="Acidic residues" evidence="1">
    <location>
        <begin position="278"/>
        <end position="293"/>
    </location>
</feature>
<dbReference type="PANTHER" id="PTHR46100:SF4">
    <property type="entry name" value="USPA DOMAIN-CONTAINING PROTEIN"/>
    <property type="match status" value="1"/>
</dbReference>
<dbReference type="AlphaFoldDB" id="A0A553HSB7"/>
<feature type="domain" description="UspA" evidence="2">
    <location>
        <begin position="554"/>
        <end position="643"/>
    </location>
</feature>
<dbReference type="InterPro" id="IPR006016">
    <property type="entry name" value="UspA"/>
</dbReference>
<accession>A0A553HSB7</accession>
<organism evidence="3 4">
    <name type="scientific">Xylaria flabelliformis</name>
    <dbReference type="NCBI Taxonomy" id="2512241"/>
    <lineage>
        <taxon>Eukaryota</taxon>
        <taxon>Fungi</taxon>
        <taxon>Dikarya</taxon>
        <taxon>Ascomycota</taxon>
        <taxon>Pezizomycotina</taxon>
        <taxon>Sordariomycetes</taxon>
        <taxon>Xylariomycetidae</taxon>
        <taxon>Xylariales</taxon>
        <taxon>Xylariaceae</taxon>
        <taxon>Xylaria</taxon>
    </lineage>
</organism>
<feature type="region of interest" description="Disordered" evidence="1">
    <location>
        <begin position="505"/>
        <end position="558"/>
    </location>
</feature>
<feature type="region of interest" description="Disordered" evidence="1">
    <location>
        <begin position="339"/>
        <end position="382"/>
    </location>
</feature>
<dbReference type="SUPFAM" id="SSF52402">
    <property type="entry name" value="Adenine nucleotide alpha hydrolases-like"/>
    <property type="match status" value="1"/>
</dbReference>
<gene>
    <name evidence="3" type="ORF">FHL15_008252</name>
</gene>
<keyword evidence="4" id="KW-1185">Reference proteome</keyword>
<protein>
    <recommendedName>
        <fullName evidence="2">UspA domain-containing protein</fullName>
    </recommendedName>
</protein>
<dbReference type="STRING" id="2512241.A0A553HSB7"/>
<feature type="domain" description="UspA" evidence="2">
    <location>
        <begin position="437"/>
        <end position="504"/>
    </location>
</feature>
<dbReference type="PANTHER" id="PTHR46100">
    <property type="entry name" value="IMP2'P"/>
    <property type="match status" value="1"/>
</dbReference>
<name>A0A553HSB7_9PEZI</name>
<dbReference type="OrthoDB" id="992776at2759"/>
<dbReference type="PRINTS" id="PR01438">
    <property type="entry name" value="UNVRSLSTRESS"/>
</dbReference>
<dbReference type="CDD" id="cd23659">
    <property type="entry name" value="USP_At3g01520-like"/>
    <property type="match status" value="1"/>
</dbReference>
<feature type="region of interest" description="Disordered" evidence="1">
    <location>
        <begin position="141"/>
        <end position="223"/>
    </location>
</feature>
<feature type="compositionally biased region" description="Low complexity" evidence="1">
    <location>
        <begin position="505"/>
        <end position="525"/>
    </location>
</feature>
<feature type="compositionally biased region" description="Polar residues" evidence="1">
    <location>
        <begin position="358"/>
        <end position="379"/>
    </location>
</feature>
<dbReference type="InterPro" id="IPR006015">
    <property type="entry name" value="Universal_stress_UspA"/>
</dbReference>
<feature type="region of interest" description="Disordered" evidence="1">
    <location>
        <begin position="251"/>
        <end position="313"/>
    </location>
</feature>